<comment type="caution">
    <text evidence="6">The sequence shown here is derived from an EMBL/GenBank/DDBJ whole genome shotgun (WGS) entry which is preliminary data.</text>
</comment>
<comment type="similarity">
    <text evidence="1">Belongs to the SMC family. SbcC subfamily.</text>
</comment>
<evidence type="ECO:0000313" key="7">
    <source>
        <dbReference type="Proteomes" id="UP001268542"/>
    </source>
</evidence>
<protein>
    <recommendedName>
        <fullName evidence="3">Nuclease SbcCD subunit C</fullName>
    </recommendedName>
</protein>
<dbReference type="Gene3D" id="3.40.50.300">
    <property type="entry name" value="P-loop containing nucleotide triphosphate hydrolases"/>
    <property type="match status" value="2"/>
</dbReference>
<keyword evidence="7" id="KW-1185">Reference proteome</keyword>
<evidence type="ECO:0000313" key="6">
    <source>
        <dbReference type="EMBL" id="MDT9592379.1"/>
    </source>
</evidence>
<evidence type="ECO:0000256" key="3">
    <source>
        <dbReference type="ARBA" id="ARBA00013368"/>
    </source>
</evidence>
<name>A0ABU3PT69_9ACTN</name>
<evidence type="ECO:0000256" key="2">
    <source>
        <dbReference type="ARBA" id="ARBA00011322"/>
    </source>
</evidence>
<gene>
    <name evidence="6" type="ORF">RDV89_04835</name>
</gene>
<dbReference type="PANTHER" id="PTHR32114">
    <property type="entry name" value="ABC TRANSPORTER ABCH.3"/>
    <property type="match status" value="1"/>
</dbReference>
<dbReference type="EMBL" id="JAVYII010000002">
    <property type="protein sequence ID" value="MDT9592379.1"/>
    <property type="molecule type" value="Genomic_DNA"/>
</dbReference>
<reference evidence="6 7" key="1">
    <citation type="submission" date="2023-08" db="EMBL/GenBank/DDBJ databases">
        <title>Nocardioides seae sp. nov., a bacterium isolated from a soil.</title>
        <authorList>
            <person name="Wang X."/>
        </authorList>
    </citation>
    <scope>NUCLEOTIDE SEQUENCE [LARGE SCALE GENOMIC DNA]</scope>
    <source>
        <strain evidence="6 7">YZH12</strain>
    </source>
</reference>
<evidence type="ECO:0000256" key="4">
    <source>
        <dbReference type="SAM" id="Coils"/>
    </source>
</evidence>
<dbReference type="RefSeq" id="WP_315731810.1">
    <property type="nucleotide sequence ID" value="NZ_JAVYII010000002.1"/>
</dbReference>
<organism evidence="6 7">
    <name type="scientific">Nocardioides imazamoxiresistens</name>
    <dbReference type="NCBI Taxonomy" id="3231893"/>
    <lineage>
        <taxon>Bacteria</taxon>
        <taxon>Bacillati</taxon>
        <taxon>Actinomycetota</taxon>
        <taxon>Actinomycetes</taxon>
        <taxon>Propionibacteriales</taxon>
        <taxon>Nocardioidaceae</taxon>
        <taxon>Nocardioides</taxon>
    </lineage>
</organism>
<dbReference type="Pfam" id="PF13558">
    <property type="entry name" value="SbcC_Walker_B"/>
    <property type="match status" value="1"/>
</dbReference>
<proteinExistence type="inferred from homology"/>
<keyword evidence="4" id="KW-0175">Coiled coil</keyword>
<dbReference type="Pfam" id="PF13476">
    <property type="entry name" value="AAA_23"/>
    <property type="match status" value="1"/>
</dbReference>
<dbReference type="InterPro" id="IPR027417">
    <property type="entry name" value="P-loop_NTPase"/>
</dbReference>
<dbReference type="PANTHER" id="PTHR32114:SF2">
    <property type="entry name" value="ABC TRANSPORTER ABCH.3"/>
    <property type="match status" value="1"/>
</dbReference>
<feature type="coiled-coil region" evidence="4">
    <location>
        <begin position="481"/>
        <end position="508"/>
    </location>
</feature>
<accession>A0ABU3PT69</accession>
<comment type="subunit">
    <text evidence="2">Heterodimer of SbcC and SbcD.</text>
</comment>
<feature type="coiled-coil region" evidence="4">
    <location>
        <begin position="565"/>
        <end position="642"/>
    </location>
</feature>
<sequence length="1014" mass="107982">MRLHHLEITAFGPFATTVEVDLDELADGGLFLLCGPTGAGKSSVLDAICFALYGAVPGDRNAARHLRSDQAAPDVAPRVVLETTLSGRRFRFTRSPAWERPKKRGEGLTSQQASVLVQERVEGEWMHVTGRIDDAGHLVGRLVGLTLAQFCQVVLLPQGEFQRFLRAGAEDRQRLLQSIFRTGRFGDVERWLAEHRRALRHESLELQRSVADEVARLSEVAGVAAPGDVRFDDPAGAPGTEALLGWAAGVTATARDEAGAASEELEPALAAAEAVATDLRAAEDLAAARERHDALATRSAALLAREPEVAEVRQRVDAARRAAPVRGLVAVVERARTTREQAEDHLSAALRRLGPLAAEAAGTLVLTLDDEVDPDVAAALDPAAIRVALADVRARRERSADAVERQRELAGIEAAAAARAAERAELADRSRALDEAAARLPEQVAGLRAALRAGSAATAARDAARHRREAALVGSAAAEREESLRRTLECAERDLVTARAASQDLRQVWLDLREQRLEGMAAEIALDLAVGGACPVCGSCDHPHPAPPGDDVPDAAAERAALRRVDDAEALLQAHSDAVRAAAENLARAREAAQGRDVAAWRAEVAELDTLLAGLTEQVDGLGAQEVELDLLEQRQRALAEERGEIAERSAALGATDDQDTVRRAELVRLLARARAAEGLEPTAALAALDEAGAAWEAALAARLGLDRAVEHERESDAAALAEAAAHGFADLDAVVDAAVPHDELGRLEARLQRHDQEVVSTREQLADPAVLAAAASAPVDLARVREVARDAQAAATELRTRHDRVHRRLRRLESLDAALGAALEAWEPVRARFEVADRVATLASGRSADNRLRLGLAAYVVSWRLGQVVAAANVRLSPTTAGRYSLEQEAGALRLLVRDEWSGEQRDPATLSGGETFLVSLALALGLADVVAAESAADGEGSDLETLFVDEGFGSLDAETLDDVMGTLDELREGGRVVGVVSHVSELRTRIPTQLQVTPSRAGSRLRVAHADG</sequence>
<evidence type="ECO:0000259" key="5">
    <source>
        <dbReference type="Pfam" id="PF13476"/>
    </source>
</evidence>
<dbReference type="InterPro" id="IPR038729">
    <property type="entry name" value="Rad50/SbcC_AAA"/>
</dbReference>
<dbReference type="SUPFAM" id="SSF52540">
    <property type="entry name" value="P-loop containing nucleoside triphosphate hydrolases"/>
    <property type="match status" value="1"/>
</dbReference>
<dbReference type="Proteomes" id="UP001268542">
    <property type="component" value="Unassembled WGS sequence"/>
</dbReference>
<feature type="domain" description="Rad50/SbcC-type AAA" evidence="5">
    <location>
        <begin position="6"/>
        <end position="175"/>
    </location>
</feature>
<feature type="coiled-coil region" evidence="4">
    <location>
        <begin position="745"/>
        <end position="802"/>
    </location>
</feature>
<evidence type="ECO:0000256" key="1">
    <source>
        <dbReference type="ARBA" id="ARBA00006930"/>
    </source>
</evidence>